<dbReference type="Proteomes" id="UP000231912">
    <property type="component" value="Unassembled WGS sequence"/>
</dbReference>
<reference evidence="6 7" key="1">
    <citation type="submission" date="2017-07" db="EMBL/GenBank/DDBJ databases">
        <title>Leptospira spp. isolated from tropical soils.</title>
        <authorList>
            <person name="Thibeaux R."/>
            <person name="Iraola G."/>
            <person name="Ferres I."/>
            <person name="Bierque E."/>
            <person name="Girault D."/>
            <person name="Soupe-Gilbert M.-E."/>
            <person name="Picardeau M."/>
            <person name="Goarant C."/>
        </authorList>
    </citation>
    <scope>NUCLEOTIDE SEQUENCE [LARGE SCALE GENOMIC DNA]</scope>
    <source>
        <strain evidence="6 7">FH2-C-A2</strain>
    </source>
</reference>
<dbReference type="PIRSF" id="PIRSF030066">
    <property type="entry name" value="UCP030066"/>
    <property type="match status" value="1"/>
</dbReference>
<evidence type="ECO:0000256" key="1">
    <source>
        <dbReference type="ARBA" id="ARBA00004141"/>
    </source>
</evidence>
<feature type="transmembrane region" description="Helical" evidence="5">
    <location>
        <begin position="100"/>
        <end position="118"/>
    </location>
</feature>
<dbReference type="Pfam" id="PF13564">
    <property type="entry name" value="DoxX_2"/>
    <property type="match status" value="1"/>
</dbReference>
<dbReference type="InterPro" id="IPR032808">
    <property type="entry name" value="DoxX"/>
</dbReference>
<dbReference type="AlphaFoldDB" id="A0A2M9ZBL9"/>
<gene>
    <name evidence="6" type="ORF">CH371_09770</name>
</gene>
<evidence type="ECO:0000256" key="2">
    <source>
        <dbReference type="ARBA" id="ARBA00022692"/>
    </source>
</evidence>
<name>A0A2M9ZBL9_9LEPT</name>
<keyword evidence="3 5" id="KW-1133">Transmembrane helix</keyword>
<organism evidence="6 7">
    <name type="scientific">Leptospira wolffii</name>
    <dbReference type="NCBI Taxonomy" id="409998"/>
    <lineage>
        <taxon>Bacteria</taxon>
        <taxon>Pseudomonadati</taxon>
        <taxon>Spirochaetota</taxon>
        <taxon>Spirochaetia</taxon>
        <taxon>Leptospirales</taxon>
        <taxon>Leptospiraceae</taxon>
        <taxon>Leptospira</taxon>
    </lineage>
</organism>
<proteinExistence type="predicted"/>
<feature type="transmembrane region" description="Helical" evidence="5">
    <location>
        <begin position="12"/>
        <end position="33"/>
    </location>
</feature>
<dbReference type="InterPro" id="IPR016944">
    <property type="entry name" value="UCP030066"/>
</dbReference>
<evidence type="ECO:0000256" key="3">
    <source>
        <dbReference type="ARBA" id="ARBA00022989"/>
    </source>
</evidence>
<feature type="transmembrane region" description="Helical" evidence="5">
    <location>
        <begin position="45"/>
        <end position="68"/>
    </location>
</feature>
<evidence type="ECO:0000313" key="7">
    <source>
        <dbReference type="Proteomes" id="UP000231912"/>
    </source>
</evidence>
<feature type="transmembrane region" description="Helical" evidence="5">
    <location>
        <begin position="77"/>
        <end position="94"/>
    </location>
</feature>
<keyword evidence="4 5" id="KW-0472">Membrane</keyword>
<sequence>MSEKKERIKKIAYWIITSLISLNYLYAGIIYIIKNDQVISGMGQLGYPLYFITILGIWKILGAIVLIAPRLPLLKEWAYAGILFNLTAAAASNAISGFEIPHIITPLVMLVFAAFSWWSRPADRKLAGILS</sequence>
<evidence type="ECO:0000256" key="4">
    <source>
        <dbReference type="ARBA" id="ARBA00023136"/>
    </source>
</evidence>
<accession>A0A2M9ZBL9</accession>
<evidence type="ECO:0000256" key="5">
    <source>
        <dbReference type="SAM" id="Phobius"/>
    </source>
</evidence>
<dbReference type="RefSeq" id="WP_100758732.1">
    <property type="nucleotide sequence ID" value="NZ_NPDT01000003.1"/>
</dbReference>
<dbReference type="EMBL" id="NPDT01000003">
    <property type="protein sequence ID" value="PJZ65825.1"/>
    <property type="molecule type" value="Genomic_DNA"/>
</dbReference>
<evidence type="ECO:0000313" key="6">
    <source>
        <dbReference type="EMBL" id="PJZ65825.1"/>
    </source>
</evidence>
<comment type="subcellular location">
    <subcellularLocation>
        <location evidence="1">Membrane</location>
        <topology evidence="1">Multi-pass membrane protein</topology>
    </subcellularLocation>
</comment>
<keyword evidence="2 5" id="KW-0812">Transmembrane</keyword>
<protein>
    <submittedName>
        <fullName evidence="6">DoxX-like family protein</fullName>
    </submittedName>
</protein>
<dbReference type="GO" id="GO:0016020">
    <property type="term" value="C:membrane"/>
    <property type="evidence" value="ECO:0007669"/>
    <property type="project" value="UniProtKB-SubCell"/>
</dbReference>
<comment type="caution">
    <text evidence="6">The sequence shown here is derived from an EMBL/GenBank/DDBJ whole genome shotgun (WGS) entry which is preliminary data.</text>
</comment>